<protein>
    <submittedName>
        <fullName evidence="1">Transcription-silencing protein clr2 protein</fullName>
    </submittedName>
</protein>
<name>A0ACB5S3U6_9PEZI</name>
<evidence type="ECO:0000313" key="1">
    <source>
        <dbReference type="EMBL" id="GME27468.1"/>
    </source>
</evidence>
<dbReference type="EMBL" id="BSXG01000037">
    <property type="protein sequence ID" value="GME27468.1"/>
    <property type="molecule type" value="Genomic_DNA"/>
</dbReference>
<proteinExistence type="predicted"/>
<accession>A0ACB5S3U6</accession>
<keyword evidence="2" id="KW-1185">Reference proteome</keyword>
<gene>
    <name evidence="1" type="primary">g7387</name>
    <name evidence="1" type="ORF">NpPPO83_00007387</name>
</gene>
<reference evidence="1" key="1">
    <citation type="submission" date="2024-09" db="EMBL/GenBank/DDBJ databases">
        <title>Draft Genome Sequences of Neofusicoccum parvum.</title>
        <authorList>
            <person name="Ashida A."/>
            <person name="Camagna M."/>
            <person name="Tanaka A."/>
            <person name="Takemoto D."/>
        </authorList>
    </citation>
    <scope>NUCLEOTIDE SEQUENCE</scope>
    <source>
        <strain evidence="1">PPO83</strain>
    </source>
</reference>
<organism evidence="1 2">
    <name type="scientific">Neofusicoccum parvum</name>
    <dbReference type="NCBI Taxonomy" id="310453"/>
    <lineage>
        <taxon>Eukaryota</taxon>
        <taxon>Fungi</taxon>
        <taxon>Dikarya</taxon>
        <taxon>Ascomycota</taxon>
        <taxon>Pezizomycotina</taxon>
        <taxon>Dothideomycetes</taxon>
        <taxon>Dothideomycetes incertae sedis</taxon>
        <taxon>Botryosphaeriales</taxon>
        <taxon>Botryosphaeriaceae</taxon>
        <taxon>Neofusicoccum</taxon>
    </lineage>
</organism>
<evidence type="ECO:0000313" key="2">
    <source>
        <dbReference type="Proteomes" id="UP001165186"/>
    </source>
</evidence>
<sequence length="198" mass="20828">MVLDLRYRNQVSGKTGRQGTWKLLRPMHGVPIEHVKGRWYESSVLLPIVLGDKDYDNTIRSGNLDDASHWLNARNDSNKATDGKAATPALGIRQPERRDALGRSVPTSTHISDSLDPPAPDELQALITPTQPSLLPNQSSAQATDPALMVDAAGFGGMPSVGDVVGDFMNLDGDFAMTGGGAAGAQGGTGNGNWGVGP</sequence>
<comment type="caution">
    <text evidence="1">The sequence shown here is derived from an EMBL/GenBank/DDBJ whole genome shotgun (WGS) entry which is preliminary data.</text>
</comment>
<dbReference type="Proteomes" id="UP001165186">
    <property type="component" value="Unassembled WGS sequence"/>
</dbReference>